<proteinExistence type="predicted"/>
<evidence type="ECO:0000313" key="3">
    <source>
        <dbReference type="Proteomes" id="UP000717996"/>
    </source>
</evidence>
<dbReference type="Proteomes" id="UP000717996">
    <property type="component" value="Unassembled WGS sequence"/>
</dbReference>
<name>A0A9P6XLA4_RHIOR</name>
<accession>A0A9P6XLA4</accession>
<dbReference type="EMBL" id="JAANIT010012637">
    <property type="protein sequence ID" value="KAG1522500.1"/>
    <property type="molecule type" value="Genomic_DNA"/>
</dbReference>
<comment type="caution">
    <text evidence="2">The sequence shown here is derived from an EMBL/GenBank/DDBJ whole genome shotgun (WGS) entry which is preliminary data.</text>
</comment>
<feature type="compositionally biased region" description="Low complexity" evidence="1">
    <location>
        <begin position="43"/>
        <end position="56"/>
    </location>
</feature>
<protein>
    <submittedName>
        <fullName evidence="2">Uncharacterized protein</fullName>
    </submittedName>
</protein>
<feature type="compositionally biased region" description="Low complexity" evidence="1">
    <location>
        <begin position="1"/>
        <end position="10"/>
    </location>
</feature>
<feature type="region of interest" description="Disordered" evidence="1">
    <location>
        <begin position="1"/>
        <end position="67"/>
    </location>
</feature>
<evidence type="ECO:0000256" key="1">
    <source>
        <dbReference type="SAM" id="MobiDB-lite"/>
    </source>
</evidence>
<sequence length="67" mass="7275">MSRSRAAAADARNRPGVQVSMRSGDSMARTRPSWRPSISSQNATASARPAMPRASSYWQRILPSPST</sequence>
<dbReference type="AlphaFoldDB" id="A0A9P6XLA4"/>
<organism evidence="2 3">
    <name type="scientific">Rhizopus oryzae</name>
    <name type="common">Mucormycosis agent</name>
    <name type="synonym">Rhizopus arrhizus var. delemar</name>
    <dbReference type="NCBI Taxonomy" id="64495"/>
    <lineage>
        <taxon>Eukaryota</taxon>
        <taxon>Fungi</taxon>
        <taxon>Fungi incertae sedis</taxon>
        <taxon>Mucoromycota</taxon>
        <taxon>Mucoromycotina</taxon>
        <taxon>Mucoromycetes</taxon>
        <taxon>Mucorales</taxon>
        <taxon>Mucorineae</taxon>
        <taxon>Rhizopodaceae</taxon>
        <taxon>Rhizopus</taxon>
    </lineage>
</organism>
<reference evidence="2" key="1">
    <citation type="journal article" date="2020" name="Microb. Genom.">
        <title>Genetic diversity of clinical and environmental Mucorales isolates obtained from an investigation of mucormycosis cases among solid organ transplant recipients.</title>
        <authorList>
            <person name="Nguyen M.H."/>
            <person name="Kaul D."/>
            <person name="Muto C."/>
            <person name="Cheng S.J."/>
            <person name="Richter R.A."/>
            <person name="Bruno V.M."/>
            <person name="Liu G."/>
            <person name="Beyhan S."/>
            <person name="Sundermann A.J."/>
            <person name="Mounaud S."/>
            <person name="Pasculle A.W."/>
            <person name="Nierman W.C."/>
            <person name="Driscoll E."/>
            <person name="Cumbie R."/>
            <person name="Clancy C.J."/>
            <person name="Dupont C.L."/>
        </authorList>
    </citation>
    <scope>NUCLEOTIDE SEQUENCE</scope>
    <source>
        <strain evidence="2">GL16</strain>
    </source>
</reference>
<evidence type="ECO:0000313" key="2">
    <source>
        <dbReference type="EMBL" id="KAG1522500.1"/>
    </source>
</evidence>
<gene>
    <name evidence="2" type="ORF">G6F51_014600</name>
</gene>